<comment type="similarity">
    <text evidence="1">Belongs to the sodium:galactoside symporter (TC 2.A.2) family.</text>
</comment>
<evidence type="ECO:0000256" key="1">
    <source>
        <dbReference type="ARBA" id="ARBA00009617"/>
    </source>
</evidence>
<reference evidence="3" key="2">
    <citation type="submission" date="2020-09" db="EMBL/GenBank/DDBJ databases">
        <authorList>
            <person name="Sun Q."/>
            <person name="Zhou Y."/>
        </authorList>
    </citation>
    <scope>NUCLEOTIDE SEQUENCE</scope>
    <source>
        <strain evidence="3">CGMCC 1.15519</strain>
    </source>
</reference>
<dbReference type="InterPro" id="IPR036259">
    <property type="entry name" value="MFS_trans_sf"/>
</dbReference>
<dbReference type="PANTHER" id="PTHR11328">
    <property type="entry name" value="MAJOR FACILITATOR SUPERFAMILY DOMAIN-CONTAINING PROTEIN"/>
    <property type="match status" value="1"/>
</dbReference>
<feature type="transmembrane region" description="Helical" evidence="2">
    <location>
        <begin position="329"/>
        <end position="353"/>
    </location>
</feature>
<dbReference type="EMBL" id="BMJM01000006">
    <property type="protein sequence ID" value="GGE13606.1"/>
    <property type="molecule type" value="Genomic_DNA"/>
</dbReference>
<feature type="transmembrane region" description="Helical" evidence="2">
    <location>
        <begin position="70"/>
        <end position="86"/>
    </location>
</feature>
<proteinExistence type="inferred from homology"/>
<comment type="caution">
    <text evidence="3">The sequence shown here is derived from an EMBL/GenBank/DDBJ whole genome shotgun (WGS) entry which is preliminary data.</text>
</comment>
<dbReference type="GO" id="GO:0015293">
    <property type="term" value="F:symporter activity"/>
    <property type="evidence" value="ECO:0007669"/>
    <property type="project" value="InterPro"/>
</dbReference>
<keyword evidence="2" id="KW-0812">Transmembrane</keyword>
<dbReference type="Gene3D" id="1.20.1250.20">
    <property type="entry name" value="MFS general substrate transporter like domains"/>
    <property type="match status" value="2"/>
</dbReference>
<dbReference type="InterPro" id="IPR039672">
    <property type="entry name" value="MFS_2"/>
</dbReference>
<protein>
    <submittedName>
        <fullName evidence="3">Sugar transporter</fullName>
    </submittedName>
</protein>
<dbReference type="SUPFAM" id="SSF103473">
    <property type="entry name" value="MFS general substrate transporter"/>
    <property type="match status" value="1"/>
</dbReference>
<dbReference type="GO" id="GO:0005886">
    <property type="term" value="C:plasma membrane"/>
    <property type="evidence" value="ECO:0007669"/>
    <property type="project" value="TreeGrafter"/>
</dbReference>
<feature type="transmembrane region" description="Helical" evidence="2">
    <location>
        <begin position="268"/>
        <end position="287"/>
    </location>
</feature>
<feature type="transmembrane region" description="Helical" evidence="2">
    <location>
        <begin position="138"/>
        <end position="159"/>
    </location>
</feature>
<organism evidence="3 4">
    <name type="scientific">Sandarakinorhabdus glacialis</name>
    <dbReference type="NCBI Taxonomy" id="1614636"/>
    <lineage>
        <taxon>Bacteria</taxon>
        <taxon>Pseudomonadati</taxon>
        <taxon>Pseudomonadota</taxon>
        <taxon>Alphaproteobacteria</taxon>
        <taxon>Sphingomonadales</taxon>
        <taxon>Sphingosinicellaceae</taxon>
        <taxon>Sandarakinorhabdus</taxon>
    </lineage>
</organism>
<dbReference type="GO" id="GO:0008643">
    <property type="term" value="P:carbohydrate transport"/>
    <property type="evidence" value="ECO:0007669"/>
    <property type="project" value="InterPro"/>
</dbReference>
<feature type="transmembrane region" description="Helical" evidence="2">
    <location>
        <begin position="374"/>
        <end position="401"/>
    </location>
</feature>
<reference evidence="3" key="1">
    <citation type="journal article" date="2014" name="Int. J. Syst. Evol. Microbiol.">
        <title>Complete genome sequence of Corynebacterium casei LMG S-19264T (=DSM 44701T), isolated from a smear-ripened cheese.</title>
        <authorList>
            <consortium name="US DOE Joint Genome Institute (JGI-PGF)"/>
            <person name="Walter F."/>
            <person name="Albersmeier A."/>
            <person name="Kalinowski J."/>
            <person name="Ruckert C."/>
        </authorList>
    </citation>
    <scope>NUCLEOTIDE SEQUENCE</scope>
    <source>
        <strain evidence="3">CGMCC 1.15519</strain>
    </source>
</reference>
<keyword evidence="4" id="KW-1185">Reference proteome</keyword>
<feature type="transmembrane region" description="Helical" evidence="2">
    <location>
        <begin position="299"/>
        <end position="317"/>
    </location>
</feature>
<keyword evidence="2" id="KW-0472">Membrane</keyword>
<feature type="transmembrane region" description="Helical" evidence="2">
    <location>
        <begin position="231"/>
        <end position="256"/>
    </location>
</feature>
<keyword evidence="3" id="KW-0813">Transport</keyword>
<dbReference type="Pfam" id="PF13347">
    <property type="entry name" value="MFS_2"/>
    <property type="match status" value="1"/>
</dbReference>
<feature type="transmembrane region" description="Helical" evidence="2">
    <location>
        <begin position="179"/>
        <end position="198"/>
    </location>
</feature>
<name>A0A916ZTL2_9SPHN</name>
<evidence type="ECO:0000313" key="3">
    <source>
        <dbReference type="EMBL" id="GGE13606.1"/>
    </source>
</evidence>
<keyword evidence="3" id="KW-0762">Sugar transport</keyword>
<evidence type="ECO:0000256" key="2">
    <source>
        <dbReference type="SAM" id="Phobius"/>
    </source>
</evidence>
<feature type="transmembrane region" description="Helical" evidence="2">
    <location>
        <begin position="29"/>
        <end position="50"/>
    </location>
</feature>
<feature type="transmembrane region" description="Helical" evidence="2">
    <location>
        <begin position="421"/>
        <end position="444"/>
    </location>
</feature>
<sequence length="461" mass="49746">MLYGSGTVAFGVKDQGFNALLMLFYNQVVGLPAAWVGAAIMIAMVADALFDPLLGQYSDNFRSRLGRRHPFMYAAALPIAISYLFLWSPPEMSQGGQFAWLVTVAIIVRFSISLYEIPSTALLAEFTSDYDERTKLVAARYFFGVLGGLTMTILTFQFFLKATPTHPVGQLNPDGYVTYAWVAAAVMLVSVLVSSLGTQKHMLTLPVLPPAPRFSLRVMLREILSIFVHRSYVSILLASLFFAIASGLNTALAVYFSTYFWELSPSQIAGLASSGIAGIVLAMVVVLPLSARFGKKRSAMALFVLSMFSGVTPLFLRSIDLFPPNGDPLLLPILMVQYAFSVTCVFAGAILAVSMVADVTDQIQLETGQRSEGLLFSAVILVNKAVSGMGVFLSGLLLALVAFPAQARPGQVAPEVLSSLAITYIAAIMVTSTVAIICLAFYPINRADHAENIRKLGERAG</sequence>
<gene>
    <name evidence="3" type="ORF">GCM10011529_20000</name>
</gene>
<dbReference type="AlphaFoldDB" id="A0A916ZTL2"/>
<dbReference type="PANTHER" id="PTHR11328:SF28">
    <property type="entry name" value="MAJOR FACILITATOR SUPERFAMILY DOMAIN-CONTAINING PROTEIN 12"/>
    <property type="match status" value="1"/>
</dbReference>
<evidence type="ECO:0000313" key="4">
    <source>
        <dbReference type="Proteomes" id="UP000635071"/>
    </source>
</evidence>
<accession>A0A916ZTL2</accession>
<keyword evidence="2" id="KW-1133">Transmembrane helix</keyword>
<feature type="transmembrane region" description="Helical" evidence="2">
    <location>
        <begin position="98"/>
        <end position="117"/>
    </location>
</feature>
<dbReference type="Proteomes" id="UP000635071">
    <property type="component" value="Unassembled WGS sequence"/>
</dbReference>